<dbReference type="AlphaFoldDB" id="A0A8J5MN75"/>
<comment type="caution">
    <text evidence="1">The sequence shown here is derived from an EMBL/GenBank/DDBJ whole genome shotgun (WGS) entry which is preliminary data.</text>
</comment>
<gene>
    <name evidence="1" type="ORF">Hamer_G005882</name>
</gene>
<evidence type="ECO:0000313" key="1">
    <source>
        <dbReference type="EMBL" id="KAG7157445.1"/>
    </source>
</evidence>
<organism evidence="1 2">
    <name type="scientific">Homarus americanus</name>
    <name type="common">American lobster</name>
    <dbReference type="NCBI Taxonomy" id="6706"/>
    <lineage>
        <taxon>Eukaryota</taxon>
        <taxon>Metazoa</taxon>
        <taxon>Ecdysozoa</taxon>
        <taxon>Arthropoda</taxon>
        <taxon>Crustacea</taxon>
        <taxon>Multicrustacea</taxon>
        <taxon>Malacostraca</taxon>
        <taxon>Eumalacostraca</taxon>
        <taxon>Eucarida</taxon>
        <taxon>Decapoda</taxon>
        <taxon>Pleocyemata</taxon>
        <taxon>Astacidea</taxon>
        <taxon>Nephropoidea</taxon>
        <taxon>Nephropidae</taxon>
        <taxon>Homarus</taxon>
    </lineage>
</organism>
<keyword evidence="2" id="KW-1185">Reference proteome</keyword>
<protein>
    <submittedName>
        <fullName evidence="1">Uncharacterized protein</fullName>
    </submittedName>
</protein>
<proteinExistence type="predicted"/>
<name>A0A8J5MN75_HOMAM</name>
<reference evidence="1" key="1">
    <citation type="journal article" date="2021" name="Sci. Adv.">
        <title>The American lobster genome reveals insights on longevity, neural, and immune adaptations.</title>
        <authorList>
            <person name="Polinski J.M."/>
            <person name="Zimin A.V."/>
            <person name="Clark K.F."/>
            <person name="Kohn A.B."/>
            <person name="Sadowski N."/>
            <person name="Timp W."/>
            <person name="Ptitsyn A."/>
            <person name="Khanna P."/>
            <person name="Romanova D.Y."/>
            <person name="Williams P."/>
            <person name="Greenwood S.J."/>
            <person name="Moroz L.L."/>
            <person name="Walt D.R."/>
            <person name="Bodnar A.G."/>
        </authorList>
    </citation>
    <scope>NUCLEOTIDE SEQUENCE</scope>
    <source>
        <strain evidence="1">GMGI-L3</strain>
    </source>
</reference>
<dbReference type="EMBL" id="JAHLQT010037514">
    <property type="protein sequence ID" value="KAG7157445.1"/>
    <property type="molecule type" value="Genomic_DNA"/>
</dbReference>
<accession>A0A8J5MN75</accession>
<evidence type="ECO:0000313" key="2">
    <source>
        <dbReference type="Proteomes" id="UP000747542"/>
    </source>
</evidence>
<dbReference type="Proteomes" id="UP000747542">
    <property type="component" value="Unassembled WGS sequence"/>
</dbReference>
<sequence>MIRPLNLDRDVFDKKTWLLRAAGTVNRLRLKNTILSKGPDTMSQNYSTPAPVIVKAPIWIRIENLHMETGLTSLRSRSKWLTDGSVEPSNTRAGAAFTIEGDDTVLWRTSDGMLHFTS</sequence>